<dbReference type="AlphaFoldDB" id="A0A8S8ZX95"/>
<dbReference type="EMBL" id="NMPR01000012">
    <property type="protein sequence ID" value="KAA8635487.1"/>
    <property type="molecule type" value="Genomic_DNA"/>
</dbReference>
<organism evidence="1 2">
    <name type="scientific">Sordaria macrospora</name>
    <dbReference type="NCBI Taxonomy" id="5147"/>
    <lineage>
        <taxon>Eukaryota</taxon>
        <taxon>Fungi</taxon>
        <taxon>Dikarya</taxon>
        <taxon>Ascomycota</taxon>
        <taxon>Pezizomycotina</taxon>
        <taxon>Sordariomycetes</taxon>
        <taxon>Sordariomycetidae</taxon>
        <taxon>Sordariales</taxon>
        <taxon>Sordariaceae</taxon>
        <taxon>Sordaria</taxon>
    </lineage>
</organism>
<dbReference type="Proteomes" id="UP000433876">
    <property type="component" value="Unassembled WGS sequence"/>
</dbReference>
<accession>A0A8S8ZX95</accession>
<comment type="caution">
    <text evidence="1">The sequence shown here is derived from an EMBL/GenBank/DDBJ whole genome shotgun (WGS) entry which is preliminary data.</text>
</comment>
<reference evidence="1 2" key="1">
    <citation type="submission" date="2017-07" db="EMBL/GenBank/DDBJ databases">
        <title>Genome sequence of the Sordaria macrospora wild type strain R19027.</title>
        <authorList>
            <person name="Nowrousian M."/>
            <person name="Teichert I."/>
            <person name="Kueck U."/>
        </authorList>
    </citation>
    <scope>NUCLEOTIDE SEQUENCE [LARGE SCALE GENOMIC DNA]</scope>
    <source>
        <strain evidence="1 2">R19027</strain>
        <tissue evidence="1">Mycelium</tissue>
    </source>
</reference>
<protein>
    <submittedName>
        <fullName evidence="1">Uncharacterized protein</fullName>
    </submittedName>
</protein>
<proteinExistence type="predicted"/>
<dbReference type="VEuPathDB" id="FungiDB:SMAC_00581"/>
<evidence type="ECO:0000313" key="2">
    <source>
        <dbReference type="Proteomes" id="UP000433876"/>
    </source>
</evidence>
<sequence>MATQNQDIDNETKERTPTVKAVASPHGFEMVNYYSDEVTKEEEKHPLDEFFCWKERKDLPAGWEVLAWYNHPDGNKSYVLGSDGRWYWEYEGAFMLLLDEELEEFNGWRFFGPAVILHLNGEVQDEKEVGLQNACGLETIQKEDEEAEELQEAQEVNDVNTNDRNSLATIWGLDVIIEEVDEAFKGVEEVVEAEDHDDEESVWGLEDFENVNEDDENYKLFL</sequence>
<name>A0A8S8ZX95_SORMA</name>
<evidence type="ECO:0000313" key="1">
    <source>
        <dbReference type="EMBL" id="KAA8635487.1"/>
    </source>
</evidence>
<gene>
    <name evidence="1" type="ORF">SMACR_00581</name>
</gene>